<reference evidence="7 8" key="1">
    <citation type="submission" date="2022-08" db="EMBL/GenBank/DDBJ databases">
        <authorList>
            <person name="Li F."/>
        </authorList>
    </citation>
    <scope>NUCLEOTIDE SEQUENCE [LARGE SCALE GENOMIC DNA]</scope>
    <source>
        <strain evidence="7 8">10F1B-8-1</strain>
    </source>
</reference>
<dbReference type="HAMAP" id="MF_01151">
    <property type="entry name" value="GrpE"/>
    <property type="match status" value="1"/>
</dbReference>
<evidence type="ECO:0000256" key="3">
    <source>
        <dbReference type="HAMAP-Rule" id="MF_01151"/>
    </source>
</evidence>
<dbReference type="SUPFAM" id="SSF58014">
    <property type="entry name" value="Coiled-coil domain of nucleotide exchange factor GrpE"/>
    <property type="match status" value="1"/>
</dbReference>
<keyword evidence="3" id="KW-0963">Cytoplasm</keyword>
<evidence type="ECO:0000313" key="7">
    <source>
        <dbReference type="EMBL" id="MCS0500015.1"/>
    </source>
</evidence>
<dbReference type="Proteomes" id="UP001205337">
    <property type="component" value="Unassembled WGS sequence"/>
</dbReference>
<keyword evidence="3 4" id="KW-0346">Stress response</keyword>
<dbReference type="PANTHER" id="PTHR21237:SF23">
    <property type="entry name" value="GRPE PROTEIN HOMOLOG, MITOCHONDRIAL"/>
    <property type="match status" value="1"/>
</dbReference>
<dbReference type="SUPFAM" id="SSF51064">
    <property type="entry name" value="Head domain of nucleotide exchange factor GrpE"/>
    <property type="match status" value="1"/>
</dbReference>
<comment type="subcellular location">
    <subcellularLocation>
        <location evidence="3">Cytoplasm</location>
    </subcellularLocation>
</comment>
<dbReference type="RefSeq" id="WP_258799105.1">
    <property type="nucleotide sequence ID" value="NZ_JANTHX010000007.1"/>
</dbReference>
<comment type="function">
    <text evidence="3 4">Participates actively in the response to hyperosmotic and heat shock by preventing the aggregation of stress-denatured proteins, in association with DnaK and GrpE. It is the nucleotide exchange factor for DnaK and may function as a thermosensor. Unfolded proteins bind initially to DnaJ; upon interaction with the DnaJ-bound protein, DnaK hydrolyzes its bound ATP, resulting in the formation of a stable complex. GrpE releases ADP from DnaK; ATP binding to DnaK triggers the release of the substrate protein, thus completing the reaction cycle. Several rounds of ATP-dependent interactions between DnaJ, DnaK and GrpE are required for fully efficient folding.</text>
</comment>
<dbReference type="PANTHER" id="PTHR21237">
    <property type="entry name" value="GRPE PROTEIN"/>
    <property type="match status" value="1"/>
</dbReference>
<dbReference type="PROSITE" id="PS01071">
    <property type="entry name" value="GRPE"/>
    <property type="match status" value="1"/>
</dbReference>
<dbReference type="InterPro" id="IPR000740">
    <property type="entry name" value="GrpE"/>
</dbReference>
<dbReference type="EMBL" id="JANTHX010000007">
    <property type="protein sequence ID" value="MCS0500015.1"/>
    <property type="molecule type" value="Genomic_DNA"/>
</dbReference>
<feature type="region of interest" description="Disordered" evidence="6">
    <location>
        <begin position="1"/>
        <end position="50"/>
    </location>
</feature>
<evidence type="ECO:0000256" key="4">
    <source>
        <dbReference type="RuleBase" id="RU000639"/>
    </source>
</evidence>
<keyword evidence="8" id="KW-1185">Reference proteome</keyword>
<dbReference type="InterPro" id="IPR009012">
    <property type="entry name" value="GrpE_head"/>
</dbReference>
<gene>
    <name evidence="3" type="primary">grpE</name>
    <name evidence="7" type="ORF">NUH29_10695</name>
</gene>
<evidence type="ECO:0000256" key="5">
    <source>
        <dbReference type="RuleBase" id="RU004478"/>
    </source>
</evidence>
<dbReference type="PRINTS" id="PR00773">
    <property type="entry name" value="GRPEPROTEIN"/>
</dbReference>
<evidence type="ECO:0000256" key="2">
    <source>
        <dbReference type="ARBA" id="ARBA00023186"/>
    </source>
</evidence>
<comment type="caution">
    <text evidence="7">The sequence shown here is derived from an EMBL/GenBank/DDBJ whole genome shotgun (WGS) entry which is preliminary data.</text>
</comment>
<comment type="similarity">
    <text evidence="1 3 5">Belongs to the GrpE family.</text>
</comment>
<comment type="subunit">
    <text evidence="3">Homodimer.</text>
</comment>
<proteinExistence type="inferred from homology"/>
<evidence type="ECO:0000313" key="8">
    <source>
        <dbReference type="Proteomes" id="UP001205337"/>
    </source>
</evidence>
<protein>
    <recommendedName>
        <fullName evidence="3 4">Protein GrpE</fullName>
    </recommendedName>
    <alternativeName>
        <fullName evidence="3">HSP-70 cofactor</fullName>
    </alternativeName>
</protein>
<dbReference type="Pfam" id="PF01025">
    <property type="entry name" value="GrpE"/>
    <property type="match status" value="1"/>
</dbReference>
<keyword evidence="2 3" id="KW-0143">Chaperone</keyword>
<dbReference type="Gene3D" id="3.90.20.20">
    <property type="match status" value="1"/>
</dbReference>
<evidence type="ECO:0000256" key="6">
    <source>
        <dbReference type="SAM" id="MobiDB-lite"/>
    </source>
</evidence>
<dbReference type="Gene3D" id="2.30.22.10">
    <property type="entry name" value="Head domain of nucleotide exchange factor GrpE"/>
    <property type="match status" value="1"/>
</dbReference>
<organism evidence="7 8">
    <name type="scientific">Protaetiibacter mangrovi</name>
    <dbReference type="NCBI Taxonomy" id="2970926"/>
    <lineage>
        <taxon>Bacteria</taxon>
        <taxon>Bacillati</taxon>
        <taxon>Actinomycetota</taxon>
        <taxon>Actinomycetes</taxon>
        <taxon>Micrococcales</taxon>
        <taxon>Microbacteriaceae</taxon>
        <taxon>Protaetiibacter</taxon>
    </lineage>
</organism>
<name>A0ABT1ZH45_9MICO</name>
<dbReference type="InterPro" id="IPR013805">
    <property type="entry name" value="GrpE_CC"/>
</dbReference>
<dbReference type="CDD" id="cd00446">
    <property type="entry name" value="GrpE"/>
    <property type="match status" value="1"/>
</dbReference>
<accession>A0ABT1ZH45</accession>
<evidence type="ECO:0000256" key="1">
    <source>
        <dbReference type="ARBA" id="ARBA00009054"/>
    </source>
</evidence>
<sequence>MADKNRDEDNEAEEPTVQDKRKIDPSTGEPRAQTPAADRVPDEGDGLSDEDLALLADAEKDLVAEYREIAARAQADLKNFRTRVERDRAANREAVIAEVIRSLLPVIDDLDRADAHGDLVEGAPLTIVSQKLRAGFEKYGLRRVGEVGEPFDPNIHEAVVHLPDPEAEGETVKDVIETGYVLGDRLIRAAKVAVSAPPTS</sequence>